<comment type="caution">
    <text evidence="1">The sequence shown here is derived from an EMBL/GenBank/DDBJ whole genome shotgun (WGS) entry which is preliminary data.</text>
</comment>
<accession>A0ABS7F003</accession>
<reference evidence="1 2" key="1">
    <citation type="submission" date="2021-08" db="EMBL/GenBank/DDBJ databases">
        <title>Caldovatus sediminis gen. nov., sp. nov., a moderately thermophilic bacterium isolated from a hot spring.</title>
        <authorList>
            <person name="Hu C.-J."/>
            <person name="Li W.-J."/>
            <person name="Xian W.-D."/>
        </authorList>
    </citation>
    <scope>NUCLEOTIDE SEQUENCE [LARGE SCALE GENOMIC DNA]</scope>
    <source>
        <strain evidence="1 2">SYSU G05006</strain>
    </source>
</reference>
<protein>
    <submittedName>
        <fullName evidence="1">Uncharacterized protein</fullName>
    </submittedName>
</protein>
<dbReference type="Proteomes" id="UP001519924">
    <property type="component" value="Unassembled WGS sequence"/>
</dbReference>
<evidence type="ECO:0000313" key="1">
    <source>
        <dbReference type="EMBL" id="MBW8268947.1"/>
    </source>
</evidence>
<dbReference type="RefSeq" id="WP_220116533.1">
    <property type="nucleotide sequence ID" value="NZ_JAHZUY010000008.1"/>
</dbReference>
<gene>
    <name evidence="1" type="ORF">K1J50_05550</name>
</gene>
<keyword evidence="2" id="KW-1185">Reference proteome</keyword>
<sequence length="176" mass="19068">MTPLPADAPADIRRIEDRLPFQRRTWRIQRIGWAAMALVVLAALSGATGRGGPLAEAETVTPDGALRIRYERMQRLGAPTLLRLEARAGAANRDGAIELRLDPAFLRDWRLRPGVPVPEAAAAGPDGLRLRFRAAPGAARVAVMLELMPERAFLVARPAIALGDGPPARPLILVWP</sequence>
<dbReference type="EMBL" id="JAHZUY010000008">
    <property type="protein sequence ID" value="MBW8268947.1"/>
    <property type="molecule type" value="Genomic_DNA"/>
</dbReference>
<evidence type="ECO:0000313" key="2">
    <source>
        <dbReference type="Proteomes" id="UP001519924"/>
    </source>
</evidence>
<proteinExistence type="predicted"/>
<organism evidence="1 2">
    <name type="scientific">Caldovatus aquaticus</name>
    <dbReference type="NCBI Taxonomy" id="2865671"/>
    <lineage>
        <taxon>Bacteria</taxon>
        <taxon>Pseudomonadati</taxon>
        <taxon>Pseudomonadota</taxon>
        <taxon>Alphaproteobacteria</taxon>
        <taxon>Acetobacterales</taxon>
        <taxon>Roseomonadaceae</taxon>
        <taxon>Caldovatus</taxon>
    </lineage>
</organism>
<name>A0ABS7F003_9PROT</name>